<gene>
    <name evidence="1" type="ORF">PEGY_LOCUS7514</name>
</gene>
<name>A0A9W4KIU4_9EURO</name>
<evidence type="ECO:0000313" key="2">
    <source>
        <dbReference type="Proteomes" id="UP001154252"/>
    </source>
</evidence>
<reference evidence="1" key="1">
    <citation type="submission" date="2021-07" db="EMBL/GenBank/DDBJ databases">
        <authorList>
            <person name="Branca A.L. A."/>
        </authorList>
    </citation>
    <scope>NUCLEOTIDE SEQUENCE</scope>
</reference>
<organism evidence="1 2">
    <name type="scientific">Penicillium egyptiacum</name>
    <dbReference type="NCBI Taxonomy" id="1303716"/>
    <lineage>
        <taxon>Eukaryota</taxon>
        <taxon>Fungi</taxon>
        <taxon>Dikarya</taxon>
        <taxon>Ascomycota</taxon>
        <taxon>Pezizomycotina</taxon>
        <taxon>Eurotiomycetes</taxon>
        <taxon>Eurotiomycetidae</taxon>
        <taxon>Eurotiales</taxon>
        <taxon>Aspergillaceae</taxon>
        <taxon>Penicillium</taxon>
    </lineage>
</organism>
<dbReference type="Proteomes" id="UP001154252">
    <property type="component" value="Unassembled WGS sequence"/>
</dbReference>
<dbReference type="OrthoDB" id="3009558at2759"/>
<dbReference type="AlphaFoldDB" id="A0A9W4KIU4"/>
<protein>
    <submittedName>
        <fullName evidence="1">Uncharacterized protein</fullName>
    </submittedName>
</protein>
<evidence type="ECO:0000313" key="1">
    <source>
        <dbReference type="EMBL" id="CAG8903765.1"/>
    </source>
</evidence>
<keyword evidence="2" id="KW-1185">Reference proteome</keyword>
<comment type="caution">
    <text evidence="1">The sequence shown here is derived from an EMBL/GenBank/DDBJ whole genome shotgun (WGS) entry which is preliminary data.</text>
</comment>
<accession>A0A9W4KIU4</accession>
<proteinExistence type="predicted"/>
<sequence>MSRSPCSESLFGLSGLLSPHPKVYIPDGILTPRSPDKYNQHFDRYINPRRFLTPADLDSLRELFPEAVGVHVLIAGFLIILFEDKRHVHDAYSEVWPLELAGLRVFFHLTHYSFTTAPFESGNVLKETSERGINDSAGCLGLKLKLQNGSTAVTSVTHSFVRNPVPWRLGNRLRVLQTLVDKAKRTLQRCLPFKAGEDDCALAMAKEIPTDNNPVGKQVSLASSNRMIGTITHTYDAPSNDKRYPAGYNHDLCLISGPSLPDVVSPPGYPSVTGWASYSAALDGQDVYVAAQNTNSGGLRKFHGVIDSRLFPRVSVVGTGYSWDKTRKLCNAFLLWHTDGQLDPADGTSGAPLCLGRPSDTTALAVVFQNFQQSCLLADVTGNTNTRCHTLVKAGFILPPEIRDSTILSGQVPNSTIPFNTLPAGNRGSIEHEYKRRVLSSIE</sequence>
<dbReference type="EMBL" id="CAJVRC010000882">
    <property type="protein sequence ID" value="CAG8903765.1"/>
    <property type="molecule type" value="Genomic_DNA"/>
</dbReference>